<reference evidence="4 5" key="1">
    <citation type="journal article" date="2019" name="Fungal Biol. Biotechnol.">
        <title>Draft genome sequence of fastidious pathogen Ceratobasidium theobromae, which causes vascular-streak dieback in Theobroma cacao.</title>
        <authorList>
            <person name="Ali S.S."/>
            <person name="Asman A."/>
            <person name="Shao J."/>
            <person name="Firmansyah A.P."/>
            <person name="Susilo A.W."/>
            <person name="Rosmana A."/>
            <person name="McMahon P."/>
            <person name="Junaid M."/>
            <person name="Guest D."/>
            <person name="Kheng T.Y."/>
            <person name="Meinhardt L.W."/>
            <person name="Bailey B.A."/>
        </authorList>
    </citation>
    <scope>NUCLEOTIDE SEQUENCE [LARGE SCALE GENOMIC DNA]</scope>
    <source>
        <strain evidence="4 5">CT2</strain>
    </source>
</reference>
<evidence type="ECO:0000256" key="1">
    <source>
        <dbReference type="ARBA" id="ARBA00022737"/>
    </source>
</evidence>
<keyword evidence="2" id="KW-0802">TPR repeat</keyword>
<keyword evidence="4" id="KW-0675">Receptor</keyword>
<feature type="region of interest" description="Disordered" evidence="3">
    <location>
        <begin position="648"/>
        <end position="675"/>
    </location>
</feature>
<dbReference type="Pfam" id="PF12569">
    <property type="entry name" value="NatA_aux_su"/>
    <property type="match status" value="2"/>
</dbReference>
<dbReference type="Gene3D" id="1.25.40.1040">
    <property type="match status" value="1"/>
</dbReference>
<dbReference type="SUPFAM" id="SSF48452">
    <property type="entry name" value="TPR-like"/>
    <property type="match status" value="2"/>
</dbReference>
<dbReference type="PIRSF" id="PIRSF000422">
    <property type="entry name" value="N-terminal-AcTrfase-A_aux_su"/>
    <property type="match status" value="1"/>
</dbReference>
<keyword evidence="5" id="KW-1185">Reference proteome</keyword>
<keyword evidence="1" id="KW-0677">Repeat</keyword>
<feature type="region of interest" description="Disordered" evidence="3">
    <location>
        <begin position="877"/>
        <end position="899"/>
    </location>
</feature>
<evidence type="ECO:0000313" key="5">
    <source>
        <dbReference type="Proteomes" id="UP000383932"/>
    </source>
</evidence>
<dbReference type="PANTHER" id="PTHR22767:SF2">
    <property type="entry name" value="N(ALPHA)-ACETYLTRANSFERASE 15_16, ISOFORM A"/>
    <property type="match status" value="1"/>
</dbReference>
<dbReference type="Gene3D" id="1.25.40.1010">
    <property type="match status" value="2"/>
</dbReference>
<name>A0A5N5QE09_9AGAM</name>
<dbReference type="PANTHER" id="PTHR22767">
    <property type="entry name" value="N-TERMINAL ACETYLTRANSFERASE-RELATED"/>
    <property type="match status" value="1"/>
</dbReference>
<dbReference type="AlphaFoldDB" id="A0A5N5QE09"/>
<gene>
    <name evidence="4" type="ORF">CTheo_6559</name>
</gene>
<feature type="compositionally biased region" description="Basic and acidic residues" evidence="3">
    <location>
        <begin position="648"/>
        <end position="669"/>
    </location>
</feature>
<dbReference type="InterPro" id="IPR019734">
    <property type="entry name" value="TPR_rpt"/>
</dbReference>
<dbReference type="InterPro" id="IPR011990">
    <property type="entry name" value="TPR-like_helical_dom_sf"/>
</dbReference>
<proteinExistence type="predicted"/>
<evidence type="ECO:0000256" key="2">
    <source>
        <dbReference type="ARBA" id="ARBA00022803"/>
    </source>
</evidence>
<dbReference type="EMBL" id="SSOP01000208">
    <property type="protein sequence ID" value="KAB5589990.1"/>
    <property type="molecule type" value="Genomic_DNA"/>
</dbReference>
<organism evidence="4 5">
    <name type="scientific">Ceratobasidium theobromae</name>
    <dbReference type="NCBI Taxonomy" id="1582974"/>
    <lineage>
        <taxon>Eukaryota</taxon>
        <taxon>Fungi</taxon>
        <taxon>Dikarya</taxon>
        <taxon>Basidiomycota</taxon>
        <taxon>Agaricomycotina</taxon>
        <taxon>Agaricomycetes</taxon>
        <taxon>Cantharellales</taxon>
        <taxon>Ceratobasidiaceae</taxon>
        <taxon>Ceratobasidium</taxon>
    </lineage>
</organism>
<dbReference type="SMART" id="SM00028">
    <property type="entry name" value="TPR"/>
    <property type="match status" value="6"/>
</dbReference>
<evidence type="ECO:0000256" key="3">
    <source>
        <dbReference type="SAM" id="MobiDB-lite"/>
    </source>
</evidence>
<protein>
    <submittedName>
        <fullName evidence="4">NMDA receptor-regulated protein</fullName>
    </submittedName>
</protein>
<accession>A0A5N5QE09</accession>
<evidence type="ECO:0000313" key="4">
    <source>
        <dbReference type="EMBL" id="KAB5589990.1"/>
    </source>
</evidence>
<comment type="caution">
    <text evidence="4">The sequence shown here is derived from an EMBL/GenBank/DDBJ whole genome shotgun (WGS) entry which is preliminary data.</text>
</comment>
<dbReference type="GO" id="GO:0031415">
    <property type="term" value="C:NatA complex"/>
    <property type="evidence" value="ECO:0007669"/>
    <property type="project" value="TreeGrafter"/>
</dbReference>
<sequence length="899" mass="101550">MPPPNAKSAKPVVLASKEQTLFKELLSLYEARQYKKAIKTADTILKKVPSHGETMCMKGLVYTNMPGKRDEGVELVRKGLALGLESHICWHVYGLVLKQDKNYTQALGAYNRALKYDVDNMNILRDAAQLQMQLRLFDQLIQTRHTLLALRPTMRQSWVALAVAYQMSGDLEKADKVLINYKSMLKNVPDYDYEHSELLLYHLRIMEDLGKHDEVLAALDVYSKQRQILDRAAIVEFRGGLLILATECSLYADTREARNLGKSNRKAEAAHEWTTLIEQNYESYAYYRGLLATQDVDLGKVTLMQTYTNITHGRGIDNLTEASRPSALATLKKLVSQYPGATAPKRLLLNVALGDEFKSLVTPYLWTGLQRGIPSLFVDIKALYENDEKRLVVEEIMEEFLAKLKPKEVSKEVEPATNGDAKPEAPTTYLWALYYIAQHYSCCGDQEKALSYLGTAIEHTPTLPELYTARGRALKRAGDFVRASFAVEAGRLLDGQDRWLNGKSAKYAMRAGRVEEAQALLGLFTRKDATSPGADLTEMQSLVYLIQEGDAHRRAGRLPLALKRFNAVAQIFEDIWDDQFDFHSYCIRRYTLSIYIEYIFDYTMILVSLPPVHPVSASVAYFVKILTILEELTPEEKKAKAKALKAASKEPKKVTTTNQKEEELQPPKDDDPDGLKLFSQEKPIEQALKLLRPLETLELRDIDVWLAIYDVAIRRQKFLQALKALNIVKKLSPDNHELHWRVVDFRLLTSSEKIASSLDTSVKTVIEESLVNLIPSQQSPEAFNTQYLQRNSTPTGKFGGALAVLKIQGQEAGQEEAENLIFQILHPEAKAPILDCIEGSRLLQDVIKSKRVDEFNNESQKLHPLSTALKPEHELEALRAELAGEDRKAEEAKPIVDAE</sequence>
<dbReference type="Proteomes" id="UP000383932">
    <property type="component" value="Unassembled WGS sequence"/>
</dbReference>
<dbReference type="InterPro" id="IPR021183">
    <property type="entry name" value="NatA_aux_su"/>
</dbReference>
<dbReference type="OrthoDB" id="10263032at2759"/>